<feature type="compositionally biased region" description="Polar residues" evidence="1">
    <location>
        <begin position="143"/>
        <end position="154"/>
    </location>
</feature>
<dbReference type="RefSeq" id="XP_045291252.1">
    <property type="nucleotide sequence ID" value="XM_045427277.1"/>
</dbReference>
<organism evidence="2 3">
    <name type="scientific">Ajellomyces capsulatus (strain G186AR / H82 / ATCC MYA-2454 / RMSCC 2432)</name>
    <name type="common">Darling's disease fungus</name>
    <name type="synonym">Histoplasma capsulatum</name>
    <dbReference type="NCBI Taxonomy" id="447093"/>
    <lineage>
        <taxon>Eukaryota</taxon>
        <taxon>Fungi</taxon>
        <taxon>Dikarya</taxon>
        <taxon>Ascomycota</taxon>
        <taxon>Pezizomycotina</taxon>
        <taxon>Eurotiomycetes</taxon>
        <taxon>Eurotiomycetidae</taxon>
        <taxon>Onygenales</taxon>
        <taxon>Ajellomycetaceae</taxon>
        <taxon>Histoplasma</taxon>
    </lineage>
</organism>
<evidence type="ECO:0000313" key="2">
    <source>
        <dbReference type="EMBL" id="EEH10772.1"/>
    </source>
</evidence>
<feature type="compositionally biased region" description="Basic and acidic residues" evidence="1">
    <location>
        <begin position="71"/>
        <end position="81"/>
    </location>
</feature>
<accession>C0NAT1</accession>
<feature type="region of interest" description="Disordered" evidence="1">
    <location>
        <begin position="1"/>
        <end position="112"/>
    </location>
</feature>
<evidence type="ECO:0000256" key="1">
    <source>
        <dbReference type="SAM" id="MobiDB-lite"/>
    </source>
</evidence>
<evidence type="ECO:0000313" key="3">
    <source>
        <dbReference type="Proteomes" id="UP000001631"/>
    </source>
</evidence>
<dbReference type="EMBL" id="GG663363">
    <property type="protein sequence ID" value="EEH10772.1"/>
    <property type="molecule type" value="Genomic_DNA"/>
</dbReference>
<dbReference type="GeneID" id="69033244"/>
<proteinExistence type="predicted"/>
<dbReference type="Proteomes" id="UP000001631">
    <property type="component" value="Unassembled WGS sequence"/>
</dbReference>
<dbReference type="AlphaFoldDB" id="C0NAT1"/>
<name>C0NAT1_AJECG</name>
<dbReference type="InParanoid" id="C0NAT1"/>
<keyword evidence="3" id="KW-1185">Reference proteome</keyword>
<gene>
    <name evidence="2" type="ORF">HCBG_00227</name>
</gene>
<dbReference type="HOGENOM" id="CLU_1261177_0_0_1"/>
<protein>
    <submittedName>
        <fullName evidence="2">Uncharacterized protein</fullName>
    </submittedName>
</protein>
<reference evidence="2" key="1">
    <citation type="submission" date="2009-02" db="EMBL/GenBank/DDBJ databases">
        <title>The Genome Sequence of Ajellomyces capsulatus strain G186AR.</title>
        <authorList>
            <consortium name="The Broad Institute Genome Sequencing Platform"/>
            <person name="Champion M."/>
            <person name="Cuomo C."/>
            <person name="Ma L.-J."/>
            <person name="Henn M.R."/>
            <person name="Sil A."/>
            <person name="Goldman B."/>
            <person name="Young S.K."/>
            <person name="Kodira C.D."/>
            <person name="Zeng Q."/>
            <person name="Koehrsen M."/>
            <person name="Alvarado L."/>
            <person name="Berlin A."/>
            <person name="Borenstein D."/>
            <person name="Chen Z."/>
            <person name="Engels R."/>
            <person name="Freedman E."/>
            <person name="Gellesch M."/>
            <person name="Goldberg J."/>
            <person name="Griggs A."/>
            <person name="Gujja S."/>
            <person name="Heiman D."/>
            <person name="Hepburn T."/>
            <person name="Howarth C."/>
            <person name="Jen D."/>
            <person name="Larson L."/>
            <person name="Lewis B."/>
            <person name="Mehta T."/>
            <person name="Park D."/>
            <person name="Pearson M."/>
            <person name="Roberts A."/>
            <person name="Saif S."/>
            <person name="Shea T."/>
            <person name="Shenoy N."/>
            <person name="Sisk P."/>
            <person name="Stolte C."/>
            <person name="Sykes S."/>
            <person name="Walk T."/>
            <person name="White J."/>
            <person name="Yandava C."/>
            <person name="Klein B."/>
            <person name="McEwen J.G."/>
            <person name="Puccia R."/>
            <person name="Goldman G.H."/>
            <person name="Felipe M.S."/>
            <person name="Nino-Vega G."/>
            <person name="San-Blas G."/>
            <person name="Taylor J."/>
            <person name="Mendoza L."/>
            <person name="Galagan J."/>
            <person name="Nusbaum C."/>
            <person name="Birren B."/>
        </authorList>
    </citation>
    <scope>NUCLEOTIDE SEQUENCE</scope>
    <source>
        <strain evidence="2">G186AR</strain>
    </source>
</reference>
<feature type="region of interest" description="Disordered" evidence="1">
    <location>
        <begin position="133"/>
        <end position="154"/>
    </location>
</feature>
<sequence>MADKHSTSIGQATKVAHPQTAPEDGDSCTGHRVGNAPSTEDLKLEGTSKKASKGKGTRHNIASRSFRSASSKKENRPKEAKWPFIAQKFDTSSGEPEAVGTKRRRRTAEEKRETAQIRKLGGACEDCRRKHRRCSPKHHQRGTPLSTQHATNSPQLFIKPVPTFPGYSHGFYPSIGNMSITASTPVAQQEIDAAAPLSLNHATFATARMGANSARITTK</sequence>